<dbReference type="STRING" id="9796.ENSECAP00000036134"/>
<dbReference type="PANTHER" id="PTHR23111:SF64">
    <property type="entry name" value="TESTIS-EXPRESSED PROTEIN 13A"/>
    <property type="match status" value="1"/>
</dbReference>
<reference evidence="3" key="3">
    <citation type="submission" date="2025-09" db="UniProtKB">
        <authorList>
            <consortium name="Ensembl"/>
        </authorList>
    </citation>
    <scope>IDENTIFICATION</scope>
    <source>
        <strain evidence="3">Thoroughbred</strain>
    </source>
</reference>
<dbReference type="Pfam" id="PF15186">
    <property type="entry name" value="TEX13"/>
    <property type="match status" value="1"/>
</dbReference>
<organism evidence="3 4">
    <name type="scientific">Equus caballus</name>
    <name type="common">Horse</name>
    <dbReference type="NCBI Taxonomy" id="9796"/>
    <lineage>
        <taxon>Eukaryota</taxon>
        <taxon>Metazoa</taxon>
        <taxon>Chordata</taxon>
        <taxon>Craniata</taxon>
        <taxon>Vertebrata</taxon>
        <taxon>Euteleostomi</taxon>
        <taxon>Mammalia</taxon>
        <taxon>Eutheria</taxon>
        <taxon>Laurasiatheria</taxon>
        <taxon>Perissodactyla</taxon>
        <taxon>Equidae</taxon>
        <taxon>Equus</taxon>
    </lineage>
</organism>
<feature type="domain" description="Testis-expressed protein 13 A-D N-terminal" evidence="2">
    <location>
        <begin position="5"/>
        <end position="143"/>
    </location>
</feature>
<dbReference type="InterPro" id="IPR028193">
    <property type="entry name" value="TEX13A-D_N"/>
</dbReference>
<dbReference type="OMA" id="VLMFINE"/>
<proteinExistence type="inferred from homology"/>
<dbReference type="InParanoid" id="A0A3Q2HMM6"/>
<dbReference type="Bgee" id="ENSECAG00000032269">
    <property type="expression patterns" value="Expressed in inner cell mass and 3 other cell types or tissues"/>
</dbReference>
<evidence type="ECO:0000256" key="1">
    <source>
        <dbReference type="ARBA" id="ARBA00008287"/>
    </source>
</evidence>
<dbReference type="AlphaFoldDB" id="A0A3Q2HMM6"/>
<reference evidence="3" key="2">
    <citation type="submission" date="2025-08" db="UniProtKB">
        <authorList>
            <consortium name="Ensembl"/>
        </authorList>
    </citation>
    <scope>IDENTIFICATION</scope>
    <source>
        <strain evidence="3">Thoroughbred</strain>
    </source>
</reference>
<dbReference type="Ensembl" id="ENSECAT00000063052.1">
    <property type="protein sequence ID" value="ENSECAP00000036134.1"/>
    <property type="gene ID" value="ENSECAG00000032269.1"/>
</dbReference>
<dbReference type="Proteomes" id="UP000002281">
    <property type="component" value="Chromosome X"/>
</dbReference>
<evidence type="ECO:0000259" key="2">
    <source>
        <dbReference type="Pfam" id="PF15186"/>
    </source>
</evidence>
<keyword evidence="4" id="KW-1185">Reference proteome</keyword>
<dbReference type="PaxDb" id="9796-ENSECAP00000036134"/>
<sequence length="186" mass="20895">MALKPDDLGGGFQHGKVVAFINEKTARHAKGPEFYLENISLAILEDSAVPSKVKEACAWGSLALGLHFTCRQGQFHAHRVQWLQDFAKLHKSDAQALASDVKKLTVQQMENKETAFQLLRQTYANLAEMQKERDLLRWKLLQALGFPRLAPCPVSPAAYRGCQHQLQVRTAMALQPHDRRSLPNAQ</sequence>
<protein>
    <recommendedName>
        <fullName evidence="2">Testis-expressed protein 13 A-D N-terminal domain-containing protein</fullName>
    </recommendedName>
</protein>
<comment type="similarity">
    <text evidence="1">Belongs to the TEX13 family.</text>
</comment>
<dbReference type="GeneTree" id="ENSGT00940000161342"/>
<dbReference type="PANTHER" id="PTHR23111">
    <property type="entry name" value="ZINC FINGER PROTEIN"/>
    <property type="match status" value="1"/>
</dbReference>
<evidence type="ECO:0000313" key="4">
    <source>
        <dbReference type="Proteomes" id="UP000002281"/>
    </source>
</evidence>
<reference evidence="3 4" key="1">
    <citation type="journal article" date="2009" name="Science">
        <title>Genome sequence, comparative analysis, and population genetics of the domestic horse.</title>
        <authorList>
            <consortium name="Broad Institute Genome Sequencing Platform"/>
            <consortium name="Broad Institute Whole Genome Assembly Team"/>
            <person name="Wade C.M."/>
            <person name="Giulotto E."/>
            <person name="Sigurdsson S."/>
            <person name="Zoli M."/>
            <person name="Gnerre S."/>
            <person name="Imsland F."/>
            <person name="Lear T.L."/>
            <person name="Adelson D.L."/>
            <person name="Bailey E."/>
            <person name="Bellone R.R."/>
            <person name="Bloecker H."/>
            <person name="Distl O."/>
            <person name="Edgar R.C."/>
            <person name="Garber M."/>
            <person name="Leeb T."/>
            <person name="Mauceli E."/>
            <person name="MacLeod J.N."/>
            <person name="Penedo M.C.T."/>
            <person name="Raison J.M."/>
            <person name="Sharpe T."/>
            <person name="Vogel J."/>
            <person name="Andersson L."/>
            <person name="Antczak D.F."/>
            <person name="Biagi T."/>
            <person name="Binns M.M."/>
            <person name="Chowdhary B.P."/>
            <person name="Coleman S.J."/>
            <person name="Della Valle G."/>
            <person name="Fryc S."/>
            <person name="Guerin G."/>
            <person name="Hasegawa T."/>
            <person name="Hill E.W."/>
            <person name="Jurka J."/>
            <person name="Kiialainen A."/>
            <person name="Lindgren G."/>
            <person name="Liu J."/>
            <person name="Magnani E."/>
            <person name="Mickelson J.R."/>
            <person name="Murray J."/>
            <person name="Nergadze S.G."/>
            <person name="Onofrio R."/>
            <person name="Pedroni S."/>
            <person name="Piras M.F."/>
            <person name="Raudsepp T."/>
            <person name="Rocchi M."/>
            <person name="Roeed K.H."/>
            <person name="Ryder O.A."/>
            <person name="Searle S."/>
            <person name="Skow L."/>
            <person name="Swinburne J.E."/>
            <person name="Syvaenen A.C."/>
            <person name="Tozaki T."/>
            <person name="Valberg S.J."/>
            <person name="Vaudin M."/>
            <person name="White J.R."/>
            <person name="Zody M.C."/>
            <person name="Lander E.S."/>
            <person name="Lindblad-Toh K."/>
        </authorList>
    </citation>
    <scope>NUCLEOTIDE SEQUENCE [LARGE SCALE GENOMIC DNA]</scope>
    <source>
        <strain evidence="3 4">Thoroughbred</strain>
    </source>
</reference>
<name>A0A3Q2HMM6_HORSE</name>
<evidence type="ECO:0000313" key="3">
    <source>
        <dbReference type="Ensembl" id="ENSECAP00000036134.1"/>
    </source>
</evidence>
<accession>A0A3Q2HMM6</accession>